<keyword evidence="1" id="KW-0547">Nucleotide-binding</keyword>
<evidence type="ECO:0000313" key="1">
    <source>
        <dbReference type="EMBL" id="MBB6428962.1"/>
    </source>
</evidence>
<dbReference type="Gene3D" id="3.40.50.300">
    <property type="entry name" value="P-loop containing nucleotide triphosphate hydrolases"/>
    <property type="match status" value="1"/>
</dbReference>
<dbReference type="AlphaFoldDB" id="A0A7X0H4N9"/>
<keyword evidence="2" id="KW-1185">Reference proteome</keyword>
<keyword evidence="1" id="KW-0067">ATP-binding</keyword>
<dbReference type="GO" id="GO:0005524">
    <property type="term" value="F:ATP binding"/>
    <property type="evidence" value="ECO:0007669"/>
    <property type="project" value="UniProtKB-KW"/>
</dbReference>
<comment type="caution">
    <text evidence="1">The sequence shown here is derived from an EMBL/GenBank/DDBJ whole genome shotgun (WGS) entry which is preliminary data.</text>
</comment>
<name>A0A7X0H4N9_9BACT</name>
<dbReference type="Proteomes" id="UP000541810">
    <property type="component" value="Unassembled WGS sequence"/>
</dbReference>
<protein>
    <submittedName>
        <fullName evidence="1">Energy-coupling factor transporter ATP-binding protein EcfA2</fullName>
    </submittedName>
</protein>
<proteinExistence type="predicted"/>
<dbReference type="InterPro" id="IPR027417">
    <property type="entry name" value="P-loop_NTPase"/>
</dbReference>
<sequence>MADAKTVVSPRDNPFRSGCVDALEYASPTGESFEQIVTRVRNAGFRGALVGPHGHGKSTLMQALAELDPPADAEHHDIIQIMPDGTNMHAVKHALGSDADRLFVDGYDLLPWRLRWKLARRPGVLVTSHRETKLPTLLRCETTPALLEGLVERLSPEVCGALGHEAIMELHARHGGNIRNALRELYDRVAVGEFPL</sequence>
<organism evidence="1 2">
    <name type="scientific">Algisphaera agarilytica</name>
    <dbReference type="NCBI Taxonomy" id="1385975"/>
    <lineage>
        <taxon>Bacteria</taxon>
        <taxon>Pseudomonadati</taxon>
        <taxon>Planctomycetota</taxon>
        <taxon>Phycisphaerae</taxon>
        <taxon>Phycisphaerales</taxon>
        <taxon>Phycisphaeraceae</taxon>
        <taxon>Algisphaera</taxon>
    </lineage>
</organism>
<dbReference type="RefSeq" id="WP_184676556.1">
    <property type="nucleotide sequence ID" value="NZ_JACHGY010000001.1"/>
</dbReference>
<evidence type="ECO:0000313" key="2">
    <source>
        <dbReference type="Proteomes" id="UP000541810"/>
    </source>
</evidence>
<gene>
    <name evidence="1" type="ORF">HNQ40_000768</name>
</gene>
<reference evidence="1 2" key="1">
    <citation type="submission" date="2020-08" db="EMBL/GenBank/DDBJ databases">
        <title>Genomic Encyclopedia of Type Strains, Phase IV (KMG-IV): sequencing the most valuable type-strain genomes for metagenomic binning, comparative biology and taxonomic classification.</title>
        <authorList>
            <person name="Goeker M."/>
        </authorList>
    </citation>
    <scope>NUCLEOTIDE SEQUENCE [LARGE SCALE GENOMIC DNA]</scope>
    <source>
        <strain evidence="1 2">DSM 103725</strain>
    </source>
</reference>
<dbReference type="SUPFAM" id="SSF52540">
    <property type="entry name" value="P-loop containing nucleoside triphosphate hydrolases"/>
    <property type="match status" value="1"/>
</dbReference>
<dbReference type="EMBL" id="JACHGY010000001">
    <property type="protein sequence ID" value="MBB6428962.1"/>
    <property type="molecule type" value="Genomic_DNA"/>
</dbReference>
<accession>A0A7X0H4N9</accession>